<accession>A0AB34J7Z1</accession>
<reference evidence="1 2" key="1">
    <citation type="journal article" date="2024" name="Science">
        <title>Giant polyketide synthase enzymes in the biosynthesis of giant marine polyether toxins.</title>
        <authorList>
            <person name="Fallon T.R."/>
            <person name="Shende V.V."/>
            <person name="Wierzbicki I.H."/>
            <person name="Pendleton A.L."/>
            <person name="Watervoot N.F."/>
            <person name="Auber R.P."/>
            <person name="Gonzalez D.J."/>
            <person name="Wisecaver J.H."/>
            <person name="Moore B.S."/>
        </authorList>
    </citation>
    <scope>NUCLEOTIDE SEQUENCE [LARGE SCALE GENOMIC DNA]</scope>
    <source>
        <strain evidence="1 2">12B1</strain>
    </source>
</reference>
<dbReference type="Proteomes" id="UP001515480">
    <property type="component" value="Unassembled WGS sequence"/>
</dbReference>
<keyword evidence="2" id="KW-1185">Reference proteome</keyword>
<protein>
    <submittedName>
        <fullName evidence="1">Uncharacterized protein</fullName>
    </submittedName>
</protein>
<proteinExistence type="predicted"/>
<dbReference type="EMBL" id="JBGBPQ010000012">
    <property type="protein sequence ID" value="KAL1514681.1"/>
    <property type="molecule type" value="Genomic_DNA"/>
</dbReference>
<sequence>MPTLLVAETKGKQRRLLTLIFPRQTDPQATESDRWDWSELRVGSSTIQGFGLFPRANSSFNWEKLDRPAVMPYLGKETEVESHTQARVLRSVLCGNFDVVLRKELFKSEGHEWVQDGLYVVQMARSEIAVLDPPLPVISDGDTQLLQVVVEPDFGSRGVFSIDQGDEMVCYMLAEEARRLLHLPPHIFALLLRHSDDEHADRNMATHLVQFTRRQQVHVLVSAHPIFRHSAFIMGNSNEPPRGPPNLELQEMQIIPCTDDDPLLTRAGLKQDPEALEKFHIFANQHPEARHSGVPFKYHVPPDTWADGVWTDWADWPSRCPGWYNVNQQPVNRPAFRRTKTGKIEVVPDLSGIVKARKLGLDGSQAERRLAKLGGLLWNSSLPDQTRKIFVLPMPVHMTRMLENVEKHSVGMEEFPHDIWSLALAFHRNSARDRGLGEENSTITMLGQMGIISTQQQNFTFPKELQLDEEEKEWLRRQVAAEELPKKLRV</sequence>
<comment type="caution">
    <text evidence="1">The sequence shown here is derived from an EMBL/GenBank/DDBJ whole genome shotgun (WGS) entry which is preliminary data.</text>
</comment>
<evidence type="ECO:0000313" key="2">
    <source>
        <dbReference type="Proteomes" id="UP001515480"/>
    </source>
</evidence>
<organism evidence="1 2">
    <name type="scientific">Prymnesium parvum</name>
    <name type="common">Toxic golden alga</name>
    <dbReference type="NCBI Taxonomy" id="97485"/>
    <lineage>
        <taxon>Eukaryota</taxon>
        <taxon>Haptista</taxon>
        <taxon>Haptophyta</taxon>
        <taxon>Prymnesiophyceae</taxon>
        <taxon>Prymnesiales</taxon>
        <taxon>Prymnesiaceae</taxon>
        <taxon>Prymnesium</taxon>
    </lineage>
</organism>
<gene>
    <name evidence="1" type="ORF">AB1Y20_003769</name>
</gene>
<name>A0AB34J7Z1_PRYPA</name>
<evidence type="ECO:0000313" key="1">
    <source>
        <dbReference type="EMBL" id="KAL1514681.1"/>
    </source>
</evidence>
<dbReference type="AlphaFoldDB" id="A0AB34J7Z1"/>